<dbReference type="AlphaFoldDB" id="A0A2M9Y8F4"/>
<proteinExistence type="predicted"/>
<evidence type="ECO:0000313" key="3">
    <source>
        <dbReference type="Proteomes" id="UP000231926"/>
    </source>
</evidence>
<organism evidence="2 3">
    <name type="scientific">Leptospira saintgironsiae</name>
    <dbReference type="NCBI Taxonomy" id="2023183"/>
    <lineage>
        <taxon>Bacteria</taxon>
        <taxon>Pseudomonadati</taxon>
        <taxon>Spirochaetota</taxon>
        <taxon>Spirochaetia</taxon>
        <taxon>Leptospirales</taxon>
        <taxon>Leptospiraceae</taxon>
        <taxon>Leptospira</taxon>
    </lineage>
</organism>
<evidence type="ECO:0000313" key="2">
    <source>
        <dbReference type="EMBL" id="PJZ47860.1"/>
    </source>
</evidence>
<gene>
    <name evidence="2" type="ORF">CH362_17350</name>
</gene>
<keyword evidence="3" id="KW-1185">Reference proteome</keyword>
<feature type="transmembrane region" description="Helical" evidence="1">
    <location>
        <begin position="6"/>
        <end position="28"/>
    </location>
</feature>
<dbReference type="OrthoDB" id="9813525at2"/>
<dbReference type="Proteomes" id="UP000231926">
    <property type="component" value="Unassembled WGS sequence"/>
</dbReference>
<dbReference type="RefSeq" id="WP_100711583.1">
    <property type="nucleotide sequence ID" value="NZ_NPDR01000010.1"/>
</dbReference>
<evidence type="ECO:0008006" key="4">
    <source>
        <dbReference type="Google" id="ProtNLM"/>
    </source>
</evidence>
<keyword evidence="1" id="KW-1133">Transmembrane helix</keyword>
<accession>A0A2M9Y8F4</accession>
<sequence>MDTLSYNAPGILFPAISLLMLAFTNRFLGLSSLTRQLLDKYRESQDSNIEAQVRNLVIRISHIRFSQTFGILSMTFCTASILFIAIWNIGAWICFGLSLFAMLTSLVFSLLEIRLSVRALELEIHAVFPWDSSR</sequence>
<dbReference type="Pfam" id="PF11026">
    <property type="entry name" value="DUF2721"/>
    <property type="match status" value="1"/>
</dbReference>
<feature type="transmembrane region" description="Helical" evidence="1">
    <location>
        <begin position="69"/>
        <end position="89"/>
    </location>
</feature>
<name>A0A2M9Y8F4_9LEPT</name>
<evidence type="ECO:0000256" key="1">
    <source>
        <dbReference type="SAM" id="Phobius"/>
    </source>
</evidence>
<reference evidence="2 3" key="1">
    <citation type="submission" date="2017-07" db="EMBL/GenBank/DDBJ databases">
        <title>Leptospira spp. isolated from tropical soils.</title>
        <authorList>
            <person name="Thibeaux R."/>
            <person name="Iraola G."/>
            <person name="Ferres I."/>
            <person name="Bierque E."/>
            <person name="Girault D."/>
            <person name="Soupe-Gilbert M.-E."/>
            <person name="Picardeau M."/>
            <person name="Goarant C."/>
        </authorList>
    </citation>
    <scope>NUCLEOTIDE SEQUENCE [LARGE SCALE GENOMIC DNA]</scope>
    <source>
        <strain evidence="2 3">FH4-C-A2</strain>
    </source>
</reference>
<feature type="transmembrane region" description="Helical" evidence="1">
    <location>
        <begin position="95"/>
        <end position="113"/>
    </location>
</feature>
<comment type="caution">
    <text evidence="2">The sequence shown here is derived from an EMBL/GenBank/DDBJ whole genome shotgun (WGS) entry which is preliminary data.</text>
</comment>
<keyword evidence="1" id="KW-0812">Transmembrane</keyword>
<dbReference type="EMBL" id="NPDR01000010">
    <property type="protein sequence ID" value="PJZ47860.1"/>
    <property type="molecule type" value="Genomic_DNA"/>
</dbReference>
<protein>
    <recommendedName>
        <fullName evidence="4">DUF2721 domain-containing protein</fullName>
    </recommendedName>
</protein>
<dbReference type="InterPro" id="IPR021279">
    <property type="entry name" value="DUF2721"/>
</dbReference>
<keyword evidence="1" id="KW-0472">Membrane</keyword>